<sequence>MPRSLYQSPTPASKAFGYGHSHDSVAGLQIIQYRSYQRNISIFHLRLHLLPLDIVRKALQSQKEYVDRLTSFDPLRYLTTVEGDDIPPGCIEAAYVPGIVHGQGSALALRSDQEDGKVEWFIFSGPIDDTCLSRIVLDNGIWSLQQTRVDKDDPRKLFDLVGYSEKGLKTRTVRGANREHKGWHDSLCAAEEVKKSVKVTWKGFGKDLRAEHEQRRRSETVEARKGHELDSVGDILMGDEGSQGHVMTQVAFNPTTTNDIEPPQPPQRPSVWVKVKKRGCDQSR</sequence>
<protein>
    <submittedName>
        <fullName evidence="2">Uncharacterized protein</fullName>
    </submittedName>
</protein>
<feature type="region of interest" description="Disordered" evidence="1">
    <location>
        <begin position="212"/>
        <end position="231"/>
    </location>
</feature>
<gene>
    <name evidence="2" type="ORF">SLS59_007319</name>
</gene>
<evidence type="ECO:0000256" key="1">
    <source>
        <dbReference type="SAM" id="MobiDB-lite"/>
    </source>
</evidence>
<feature type="region of interest" description="Disordered" evidence="1">
    <location>
        <begin position="254"/>
        <end position="284"/>
    </location>
</feature>
<accession>A0ABR3QZN2</accession>
<comment type="caution">
    <text evidence="2">The sequence shown here is derived from an EMBL/GenBank/DDBJ whole genome shotgun (WGS) entry which is preliminary data.</text>
</comment>
<reference evidence="2 3" key="1">
    <citation type="submission" date="2024-02" db="EMBL/GenBank/DDBJ databases">
        <title>De novo assembly and annotation of 12 fungi associated with fruit tree decline syndrome in Ontario, Canada.</title>
        <authorList>
            <person name="Sulman M."/>
            <person name="Ellouze W."/>
            <person name="Ilyukhin E."/>
        </authorList>
    </citation>
    <scope>NUCLEOTIDE SEQUENCE [LARGE SCALE GENOMIC DNA]</scope>
    <source>
        <strain evidence="2 3">M97-236</strain>
    </source>
</reference>
<evidence type="ECO:0000313" key="2">
    <source>
        <dbReference type="EMBL" id="KAL1597621.1"/>
    </source>
</evidence>
<proteinExistence type="predicted"/>
<dbReference type="Proteomes" id="UP001521222">
    <property type="component" value="Unassembled WGS sequence"/>
</dbReference>
<feature type="compositionally biased region" description="Basic and acidic residues" evidence="1">
    <location>
        <begin position="212"/>
        <end position="230"/>
    </location>
</feature>
<name>A0ABR3QZN2_9PLEO</name>
<organism evidence="2 3">
    <name type="scientific">Nothophoma quercina</name>
    <dbReference type="NCBI Taxonomy" id="749835"/>
    <lineage>
        <taxon>Eukaryota</taxon>
        <taxon>Fungi</taxon>
        <taxon>Dikarya</taxon>
        <taxon>Ascomycota</taxon>
        <taxon>Pezizomycotina</taxon>
        <taxon>Dothideomycetes</taxon>
        <taxon>Pleosporomycetidae</taxon>
        <taxon>Pleosporales</taxon>
        <taxon>Pleosporineae</taxon>
        <taxon>Didymellaceae</taxon>
        <taxon>Nothophoma</taxon>
    </lineage>
</organism>
<evidence type="ECO:0000313" key="3">
    <source>
        <dbReference type="Proteomes" id="UP001521222"/>
    </source>
</evidence>
<keyword evidence="3" id="KW-1185">Reference proteome</keyword>
<dbReference type="EMBL" id="JAKIXB020000025">
    <property type="protein sequence ID" value="KAL1597621.1"/>
    <property type="molecule type" value="Genomic_DNA"/>
</dbReference>